<reference evidence="2" key="1">
    <citation type="submission" date="2022-03" db="EMBL/GenBank/DDBJ databases">
        <title>Description of Abyssus ytuae gen. nov., sp. nov., a novel member of the family Flavobacteriaceae isolated from the sediment of Mariana Trench.</title>
        <authorList>
            <person name="Zhang J."/>
            <person name="Xu X."/>
        </authorList>
    </citation>
    <scope>NUCLEOTIDE SEQUENCE</scope>
    <source>
        <strain evidence="2">MT3330</strain>
    </source>
</reference>
<gene>
    <name evidence="2" type="ORF">MQE35_12785</name>
</gene>
<evidence type="ECO:0000313" key="2">
    <source>
        <dbReference type="EMBL" id="UOB16608.1"/>
    </source>
</evidence>
<organism evidence="2 3">
    <name type="scientific">Abyssalbus ytuae</name>
    <dbReference type="NCBI Taxonomy" id="2926907"/>
    <lineage>
        <taxon>Bacteria</taxon>
        <taxon>Pseudomonadati</taxon>
        <taxon>Bacteroidota</taxon>
        <taxon>Flavobacteriia</taxon>
        <taxon>Flavobacteriales</taxon>
        <taxon>Flavobacteriaceae</taxon>
        <taxon>Abyssalbus</taxon>
    </lineage>
</organism>
<dbReference type="AlphaFoldDB" id="A0A9E6ZPX1"/>
<keyword evidence="1" id="KW-0812">Transmembrane</keyword>
<dbReference type="RefSeq" id="WP_255841826.1">
    <property type="nucleotide sequence ID" value="NZ_CP094358.1"/>
</dbReference>
<protein>
    <submittedName>
        <fullName evidence="2">Uncharacterized protein</fullName>
    </submittedName>
</protein>
<keyword evidence="1" id="KW-0472">Membrane</keyword>
<evidence type="ECO:0000256" key="1">
    <source>
        <dbReference type="SAM" id="Phobius"/>
    </source>
</evidence>
<sequence length="56" mass="6448">MSILIISVLVLSVMNHYNYKKTVNPTLIKSLGILLIIVMAIGFYLLFDMYIQLEEN</sequence>
<keyword evidence="3" id="KW-1185">Reference proteome</keyword>
<feature type="transmembrane region" description="Helical" evidence="1">
    <location>
        <begin position="31"/>
        <end position="51"/>
    </location>
</feature>
<evidence type="ECO:0000313" key="3">
    <source>
        <dbReference type="Proteomes" id="UP000831290"/>
    </source>
</evidence>
<proteinExistence type="predicted"/>
<dbReference type="KEGG" id="fbm:MQE35_12785"/>
<accession>A0A9E6ZPX1</accession>
<keyword evidence="1" id="KW-1133">Transmembrane helix</keyword>
<dbReference type="Proteomes" id="UP000831290">
    <property type="component" value="Chromosome"/>
</dbReference>
<dbReference type="EMBL" id="CP094358">
    <property type="protein sequence ID" value="UOB16608.1"/>
    <property type="molecule type" value="Genomic_DNA"/>
</dbReference>
<name>A0A9E6ZPX1_9FLAO</name>